<gene>
    <name evidence="1" type="ORF">NCTC13532_01903</name>
</gene>
<dbReference type="Proteomes" id="UP000254282">
    <property type="component" value="Unassembled WGS sequence"/>
</dbReference>
<reference evidence="1 2" key="1">
    <citation type="submission" date="2018-06" db="EMBL/GenBank/DDBJ databases">
        <authorList>
            <consortium name="Pathogen Informatics"/>
            <person name="Doyle S."/>
        </authorList>
    </citation>
    <scope>NUCLEOTIDE SEQUENCE [LARGE SCALE GENOMIC DNA]</scope>
    <source>
        <strain evidence="1 2">NCTC13532</strain>
    </source>
</reference>
<dbReference type="AlphaFoldDB" id="A0A381FIJ2"/>
<dbReference type="EMBL" id="UFVR01000004">
    <property type="protein sequence ID" value="SUX46370.1"/>
    <property type="molecule type" value="Genomic_DNA"/>
</dbReference>
<accession>A0A381FIJ2</accession>
<name>A0A381FIJ2_9FLAO</name>
<protein>
    <recommendedName>
        <fullName evidence="3">Lipoprotein</fullName>
    </recommendedName>
</protein>
<dbReference type="PROSITE" id="PS51257">
    <property type="entry name" value="PROKAR_LIPOPROTEIN"/>
    <property type="match status" value="1"/>
</dbReference>
<evidence type="ECO:0008006" key="3">
    <source>
        <dbReference type="Google" id="ProtNLM"/>
    </source>
</evidence>
<evidence type="ECO:0000313" key="2">
    <source>
        <dbReference type="Proteomes" id="UP000254282"/>
    </source>
</evidence>
<dbReference type="RefSeq" id="WP_115620117.1">
    <property type="nucleotide sequence ID" value="NZ_UFVR01000004.1"/>
</dbReference>
<sequence>MNFFKSSITITLLFLLVIISCISRTTDSPQSRDTGFYHKNSGENELNYISYYSEIYKADSLFVTKNYDETYRILDPLLKRYKPVKGWFVNISRDYLISKSKVVKVERTDVENYLNEQAYSVEAVLGDKSVAKLLEEFHIDKAEVEKIVEKNVSKINIPLRNELGKMTLRDQEVRNTTDYDSIRKIDLQHSQRLREIIETVGFPNEKVVGGYSLQGKPHSEIFLPLIFNHMAYNGDYDYFKKKLPELIKNGTCDPFNYAMLEDRRNEINNKPVEYHVIIPIEEKSDKKKINANRKAIGLPSVEFEEFKKKIMSN</sequence>
<organism evidence="1 2">
    <name type="scientific">Chryseobacterium indoltheticum</name>
    <dbReference type="NCBI Taxonomy" id="254"/>
    <lineage>
        <taxon>Bacteria</taxon>
        <taxon>Pseudomonadati</taxon>
        <taxon>Bacteroidota</taxon>
        <taxon>Flavobacteriia</taxon>
        <taxon>Flavobacteriales</taxon>
        <taxon>Weeksellaceae</taxon>
        <taxon>Chryseobacterium group</taxon>
        <taxon>Chryseobacterium</taxon>
    </lineage>
</organism>
<evidence type="ECO:0000313" key="1">
    <source>
        <dbReference type="EMBL" id="SUX46370.1"/>
    </source>
</evidence>
<proteinExistence type="predicted"/>